<keyword evidence="1" id="KW-0812">Transmembrane</keyword>
<evidence type="ECO:0000313" key="2">
    <source>
        <dbReference type="EMBL" id="CAG6462871.1"/>
    </source>
</evidence>
<proteinExistence type="predicted"/>
<name>A0A8D8ASV2_CULPI</name>
<evidence type="ECO:0000256" key="1">
    <source>
        <dbReference type="SAM" id="Phobius"/>
    </source>
</evidence>
<keyword evidence="1" id="KW-1133">Transmembrane helix</keyword>
<dbReference type="AlphaFoldDB" id="A0A8D8ASV2"/>
<organism evidence="2">
    <name type="scientific">Culex pipiens</name>
    <name type="common">House mosquito</name>
    <dbReference type="NCBI Taxonomy" id="7175"/>
    <lineage>
        <taxon>Eukaryota</taxon>
        <taxon>Metazoa</taxon>
        <taxon>Ecdysozoa</taxon>
        <taxon>Arthropoda</taxon>
        <taxon>Hexapoda</taxon>
        <taxon>Insecta</taxon>
        <taxon>Pterygota</taxon>
        <taxon>Neoptera</taxon>
        <taxon>Endopterygota</taxon>
        <taxon>Diptera</taxon>
        <taxon>Nematocera</taxon>
        <taxon>Culicoidea</taxon>
        <taxon>Culicidae</taxon>
        <taxon>Culicinae</taxon>
        <taxon>Culicini</taxon>
        <taxon>Culex</taxon>
        <taxon>Culex</taxon>
    </lineage>
</organism>
<accession>A0A8D8ASV2</accession>
<feature type="transmembrane region" description="Helical" evidence="1">
    <location>
        <begin position="56"/>
        <end position="78"/>
    </location>
</feature>
<dbReference type="EMBL" id="HBUE01046547">
    <property type="protein sequence ID" value="CAG6462871.1"/>
    <property type="molecule type" value="Transcribed_RNA"/>
</dbReference>
<feature type="transmembrane region" description="Helical" evidence="1">
    <location>
        <begin position="20"/>
        <end position="41"/>
    </location>
</feature>
<protein>
    <submittedName>
        <fullName evidence="2">(northern house mosquito) hypothetical protein</fullName>
    </submittedName>
</protein>
<reference evidence="2" key="1">
    <citation type="submission" date="2021-05" db="EMBL/GenBank/DDBJ databases">
        <authorList>
            <person name="Alioto T."/>
            <person name="Alioto T."/>
            <person name="Gomez Garrido J."/>
        </authorList>
    </citation>
    <scope>NUCLEOTIDE SEQUENCE</scope>
</reference>
<keyword evidence="1" id="KW-0472">Membrane</keyword>
<sequence length="102" mass="11640">MTFAFLVSIKKKNLKLAKLYKTFFVTSFIGTVLLEVILIHVEADNQVQIYETTVNVWTLTVIVIGVALVIFAAFLWIITQVIRYIESENETGEATEIFKPIQ</sequence>